<dbReference type="EMBL" id="BAABJY010000002">
    <property type="protein sequence ID" value="GAA4861348.1"/>
    <property type="molecule type" value="Genomic_DNA"/>
</dbReference>
<dbReference type="RefSeq" id="WP_345294588.1">
    <property type="nucleotide sequence ID" value="NZ_BAABJY010000002.1"/>
</dbReference>
<protein>
    <submittedName>
        <fullName evidence="1">Uncharacterized protein</fullName>
    </submittedName>
</protein>
<gene>
    <name evidence="1" type="ORF">GCM10023332_11640</name>
</gene>
<name>A0ABP9DXS8_9GAMM</name>
<evidence type="ECO:0000313" key="2">
    <source>
        <dbReference type="Proteomes" id="UP001501323"/>
    </source>
</evidence>
<dbReference type="Proteomes" id="UP001501323">
    <property type="component" value="Unassembled WGS sequence"/>
</dbReference>
<evidence type="ECO:0000313" key="1">
    <source>
        <dbReference type="EMBL" id="GAA4861348.1"/>
    </source>
</evidence>
<organism evidence="1 2">
    <name type="scientific">Luteimonas vadosa</name>
    <dbReference type="NCBI Taxonomy" id="1165507"/>
    <lineage>
        <taxon>Bacteria</taxon>
        <taxon>Pseudomonadati</taxon>
        <taxon>Pseudomonadota</taxon>
        <taxon>Gammaproteobacteria</taxon>
        <taxon>Lysobacterales</taxon>
        <taxon>Lysobacteraceae</taxon>
        <taxon>Luteimonas</taxon>
    </lineage>
</organism>
<keyword evidence="2" id="KW-1185">Reference proteome</keyword>
<sequence>MTKVQPKTILAVTVVAAAAVALALVAPLVVAWKSDRDFKNSFVLADPTTQNLIVRAYLSQLDQQVTWCPENEGCSDFTTYFDRHAAQLLPISTPEPIDEYTILTARDDTLIDRSNLDIPLPLQQLLQRSVDDVTYNSDPQVPGVIYIPAPEDRPALREPKSCSSLPYARLVKMSRAAVSLTTNQAVSLVQTFYCDWEPGMHVVRFVHGASGWRVEHGGDGA</sequence>
<proteinExistence type="predicted"/>
<accession>A0ABP9DXS8</accession>
<comment type="caution">
    <text evidence="1">The sequence shown here is derived from an EMBL/GenBank/DDBJ whole genome shotgun (WGS) entry which is preliminary data.</text>
</comment>
<reference evidence="2" key="1">
    <citation type="journal article" date="2019" name="Int. J. Syst. Evol. Microbiol.">
        <title>The Global Catalogue of Microorganisms (GCM) 10K type strain sequencing project: providing services to taxonomists for standard genome sequencing and annotation.</title>
        <authorList>
            <consortium name="The Broad Institute Genomics Platform"/>
            <consortium name="The Broad Institute Genome Sequencing Center for Infectious Disease"/>
            <person name="Wu L."/>
            <person name="Ma J."/>
        </authorList>
    </citation>
    <scope>NUCLEOTIDE SEQUENCE [LARGE SCALE GENOMIC DNA]</scope>
    <source>
        <strain evidence="2">JCM 18392</strain>
    </source>
</reference>